<dbReference type="Proteomes" id="UP000553963">
    <property type="component" value="Unassembled WGS sequence"/>
</dbReference>
<dbReference type="Pfam" id="PF13781">
    <property type="entry name" value="DoxX_3"/>
    <property type="match status" value="1"/>
</dbReference>
<dbReference type="AlphaFoldDB" id="A0A840AUA4"/>
<feature type="domain" description="NAD(P)-binding" evidence="2">
    <location>
        <begin position="15"/>
        <end position="204"/>
    </location>
</feature>
<feature type="transmembrane region" description="Helical" evidence="1">
    <location>
        <begin position="246"/>
        <end position="266"/>
    </location>
</feature>
<sequence>MESEPQRRRRILVVGAYGLIGAYVLARLQARRIDVVAFGRDIEVAARRFPYAQWIAGDMATMTKPEDWNAAIAGVDAVVNCAGALLDGPRDDLEAVHVEGTLALYKACAAAGVRRVVHVSAAGIAAGRPTPFSRTKLAAEEGLKALDLDWLILRPGFVLAPTAYGGSALLRGLAAFPLVIPAVHSRSVVQPVSVEDVAEAVARAAEAWRHARVSIDLVAPDKTTLADLLVAMRGWLGLPPARILRIPAAIAWPFALVANLAGRLGWRSPMRTTTLRQMKSGIAGDSDSAQRVLGIKPRDLASMLTAWPSGVQERWFARLYFLKPLAILTLALFWMASGVFGLVGHERAAELSLAANWPPLLGTAAVIAGSLLDILLGAMVLVRRRSTLALRAMVLLTILYLVAASLIAPTLWLDPLGPLLKTIPAALLALITLAVMDER</sequence>
<protein>
    <submittedName>
        <fullName evidence="3">Uncharacterized protein YbjT (DUF2867 family)</fullName>
    </submittedName>
</protein>
<proteinExistence type="predicted"/>
<dbReference type="GO" id="GO:0044877">
    <property type="term" value="F:protein-containing complex binding"/>
    <property type="evidence" value="ECO:0007669"/>
    <property type="project" value="TreeGrafter"/>
</dbReference>
<dbReference type="InterPro" id="IPR016040">
    <property type="entry name" value="NAD(P)-bd_dom"/>
</dbReference>
<evidence type="ECO:0000313" key="4">
    <source>
        <dbReference type="Proteomes" id="UP000553963"/>
    </source>
</evidence>
<accession>A0A840AUA4</accession>
<feature type="transmembrane region" description="Helical" evidence="1">
    <location>
        <begin position="360"/>
        <end position="382"/>
    </location>
</feature>
<feature type="transmembrane region" description="Helical" evidence="1">
    <location>
        <begin position="419"/>
        <end position="436"/>
    </location>
</feature>
<keyword evidence="4" id="KW-1185">Reference proteome</keyword>
<dbReference type="RefSeq" id="WP_183400243.1">
    <property type="nucleotide sequence ID" value="NZ_JACIDS010000004.1"/>
</dbReference>
<name>A0A840AUA4_9HYPH</name>
<keyword evidence="1" id="KW-1133">Transmembrane helix</keyword>
<dbReference type="InterPro" id="IPR025695">
    <property type="entry name" value="DoxX-like"/>
</dbReference>
<reference evidence="3 4" key="1">
    <citation type="submission" date="2020-08" db="EMBL/GenBank/DDBJ databases">
        <title>Genomic Encyclopedia of Type Strains, Phase IV (KMG-IV): sequencing the most valuable type-strain genomes for metagenomic binning, comparative biology and taxonomic classification.</title>
        <authorList>
            <person name="Goeker M."/>
        </authorList>
    </citation>
    <scope>NUCLEOTIDE SEQUENCE [LARGE SCALE GENOMIC DNA]</scope>
    <source>
        <strain evidence="3 4">DSM 25966</strain>
    </source>
</reference>
<feature type="transmembrane region" description="Helical" evidence="1">
    <location>
        <begin position="12"/>
        <end position="30"/>
    </location>
</feature>
<dbReference type="EMBL" id="JACIDS010000004">
    <property type="protein sequence ID" value="MBB3932637.1"/>
    <property type="molecule type" value="Genomic_DNA"/>
</dbReference>
<dbReference type="PANTHER" id="PTHR12126">
    <property type="entry name" value="NADH-UBIQUINONE OXIDOREDUCTASE 39 KDA SUBUNIT-RELATED"/>
    <property type="match status" value="1"/>
</dbReference>
<feature type="transmembrane region" description="Helical" evidence="1">
    <location>
        <begin position="394"/>
        <end position="413"/>
    </location>
</feature>
<keyword evidence="1" id="KW-0812">Transmembrane</keyword>
<dbReference type="Gene3D" id="3.40.50.720">
    <property type="entry name" value="NAD(P)-binding Rossmann-like Domain"/>
    <property type="match status" value="1"/>
</dbReference>
<organism evidence="3 4">
    <name type="scientific">Kaistia hirudinis</name>
    <dbReference type="NCBI Taxonomy" id="1293440"/>
    <lineage>
        <taxon>Bacteria</taxon>
        <taxon>Pseudomonadati</taxon>
        <taxon>Pseudomonadota</taxon>
        <taxon>Alphaproteobacteria</taxon>
        <taxon>Hyphomicrobiales</taxon>
        <taxon>Kaistiaceae</taxon>
        <taxon>Kaistia</taxon>
    </lineage>
</organism>
<dbReference type="SUPFAM" id="SSF51735">
    <property type="entry name" value="NAD(P)-binding Rossmann-fold domains"/>
    <property type="match status" value="1"/>
</dbReference>
<dbReference type="InterPro" id="IPR036291">
    <property type="entry name" value="NAD(P)-bd_dom_sf"/>
</dbReference>
<dbReference type="Pfam" id="PF13460">
    <property type="entry name" value="NAD_binding_10"/>
    <property type="match status" value="1"/>
</dbReference>
<dbReference type="PANTHER" id="PTHR12126:SF11">
    <property type="entry name" value="NADH DEHYDROGENASE [UBIQUINONE] 1 ALPHA SUBCOMPLEX SUBUNIT 9, MITOCHONDRIAL"/>
    <property type="match status" value="1"/>
</dbReference>
<evidence type="ECO:0000313" key="3">
    <source>
        <dbReference type="EMBL" id="MBB3932637.1"/>
    </source>
</evidence>
<evidence type="ECO:0000259" key="2">
    <source>
        <dbReference type="Pfam" id="PF13460"/>
    </source>
</evidence>
<feature type="transmembrane region" description="Helical" evidence="1">
    <location>
        <begin position="320"/>
        <end position="340"/>
    </location>
</feature>
<gene>
    <name evidence="3" type="ORF">GGR25_003695</name>
</gene>
<keyword evidence="1" id="KW-0472">Membrane</keyword>
<comment type="caution">
    <text evidence="3">The sequence shown here is derived from an EMBL/GenBank/DDBJ whole genome shotgun (WGS) entry which is preliminary data.</text>
</comment>
<evidence type="ECO:0000256" key="1">
    <source>
        <dbReference type="SAM" id="Phobius"/>
    </source>
</evidence>
<dbReference type="InterPro" id="IPR051207">
    <property type="entry name" value="ComplexI_NDUFA9_subunit"/>
</dbReference>